<dbReference type="PANTHER" id="PTHR42926:SF1">
    <property type="entry name" value="CIRCADIAN CLOCK OSCILLATOR PROTEIN KAIC 1"/>
    <property type="match status" value="1"/>
</dbReference>
<dbReference type="Pfam" id="PF06745">
    <property type="entry name" value="ATPase"/>
    <property type="match status" value="2"/>
</dbReference>
<dbReference type="InterPro" id="IPR027417">
    <property type="entry name" value="P-loop_NTPase"/>
</dbReference>
<dbReference type="InterPro" id="IPR010624">
    <property type="entry name" value="KaiC_dom"/>
</dbReference>
<keyword evidence="5" id="KW-0418">Kinase</keyword>
<keyword evidence="4" id="KW-0677">Repeat</keyword>
<evidence type="ECO:0000256" key="4">
    <source>
        <dbReference type="ARBA" id="ARBA00022737"/>
    </source>
</evidence>
<dbReference type="InterPro" id="IPR003593">
    <property type="entry name" value="AAA+_ATPase"/>
</dbReference>
<dbReference type="RefSeq" id="WP_200255712.1">
    <property type="nucleotide sequence ID" value="NZ_NRSH01000002.1"/>
</dbReference>
<dbReference type="InterPro" id="IPR051347">
    <property type="entry name" value="Circadian_clock_KaiC-rel"/>
</dbReference>
<accession>A0ABS1E576</accession>
<dbReference type="EMBL" id="NRSH01000002">
    <property type="protein sequence ID" value="MBK1725501.1"/>
    <property type="molecule type" value="Genomic_DNA"/>
</dbReference>
<reference evidence="8 9" key="1">
    <citation type="journal article" date="2020" name="Microorganisms">
        <title>Osmotic Adaptation and Compatible Solute Biosynthesis of Phototrophic Bacteria as Revealed from Genome Analyses.</title>
        <authorList>
            <person name="Imhoff J.F."/>
            <person name="Rahn T."/>
            <person name="Kunzel S."/>
            <person name="Keller A."/>
            <person name="Neulinger S.C."/>
        </authorList>
    </citation>
    <scope>NUCLEOTIDE SEQUENCE [LARGE SCALE GENOMIC DNA]</scope>
    <source>
        <strain evidence="8 9">DSM 15116</strain>
    </source>
</reference>
<keyword evidence="9" id="KW-1185">Reference proteome</keyword>
<comment type="caution">
    <text evidence="8">The sequence shown here is derived from an EMBL/GenBank/DDBJ whole genome shotgun (WGS) entry which is preliminary data.</text>
</comment>
<evidence type="ECO:0000256" key="1">
    <source>
        <dbReference type="ARBA" id="ARBA00012513"/>
    </source>
</evidence>
<keyword evidence="3" id="KW-0808">Transferase</keyword>
<feature type="domain" description="KaiC" evidence="7">
    <location>
        <begin position="7"/>
        <end position="241"/>
    </location>
</feature>
<feature type="domain" description="KaiC" evidence="7">
    <location>
        <begin position="243"/>
        <end position="472"/>
    </location>
</feature>
<evidence type="ECO:0000259" key="7">
    <source>
        <dbReference type="PROSITE" id="PS51146"/>
    </source>
</evidence>
<keyword evidence="2" id="KW-0597">Phosphoprotein</keyword>
<evidence type="ECO:0000256" key="2">
    <source>
        <dbReference type="ARBA" id="ARBA00022553"/>
    </source>
</evidence>
<keyword evidence="6" id="KW-0378">Hydrolase</keyword>
<dbReference type="Proteomes" id="UP000738126">
    <property type="component" value="Unassembled WGS sequence"/>
</dbReference>
<dbReference type="InterPro" id="IPR014774">
    <property type="entry name" value="KaiC-like_dom"/>
</dbReference>
<dbReference type="EC" id="2.7.11.1" evidence="1"/>
<sequence length="472" mass="51719">MERTGTRRLSTGVAGLDEVLQGGLLSERVYHIRGGPGCGKTTLGLHFLAADPQASAVHVTFGERPEQLRADFSDLAGALQAIEILDLSPAPSHLQSHPAYDLFHSDEVEVAPVFERIQEAASRLRPRRVFIDSLTQLRYLSPDPAQFRSQVLALLRTFTDQGATVLFTSEASGEAPDDDLRFLSDGVITLTLEADGSRSLEVSKLRGSGFLSGKHDLTLGDAQGIQVRPRLVPSHYGSRFEPQVINSGVPRIDQLIGGGVHRGTTTLLAGPSGSGKTTLGMQFMKEAAGRGESSALFLFEEDPATLLHRADALQMPLRGMLERGTLYLERVEPLHYTPTQLAHLLRHQVEERDVRLVMLDSIAGYQLALRGQDPLLELHTLSQYLKNMGVTVLLVNEINARSASELRSSSFDLSPLVDNVLLFNLVVEEGRLRKQLRMLKRRTGGFDERAAYLAFTPYGLEVEELGAGQQAV</sequence>
<evidence type="ECO:0000313" key="9">
    <source>
        <dbReference type="Proteomes" id="UP000738126"/>
    </source>
</evidence>
<dbReference type="PROSITE" id="PS51146">
    <property type="entry name" value="KAIC"/>
    <property type="match status" value="2"/>
</dbReference>
<proteinExistence type="predicted"/>
<evidence type="ECO:0000256" key="3">
    <source>
        <dbReference type="ARBA" id="ARBA00022679"/>
    </source>
</evidence>
<evidence type="ECO:0000256" key="6">
    <source>
        <dbReference type="ARBA" id="ARBA00022801"/>
    </source>
</evidence>
<name>A0ABS1E576_9GAMM</name>
<evidence type="ECO:0000256" key="5">
    <source>
        <dbReference type="ARBA" id="ARBA00022777"/>
    </source>
</evidence>
<organism evidence="8 9">
    <name type="scientific">Halorhodospira neutriphila</name>
    <dbReference type="NCBI Taxonomy" id="168379"/>
    <lineage>
        <taxon>Bacteria</taxon>
        <taxon>Pseudomonadati</taxon>
        <taxon>Pseudomonadota</taxon>
        <taxon>Gammaproteobacteria</taxon>
        <taxon>Chromatiales</taxon>
        <taxon>Ectothiorhodospiraceae</taxon>
        <taxon>Halorhodospira</taxon>
    </lineage>
</organism>
<gene>
    <name evidence="8" type="ORF">CKO13_00350</name>
</gene>
<dbReference type="SUPFAM" id="SSF52540">
    <property type="entry name" value="P-loop containing nucleoside triphosphate hydrolases"/>
    <property type="match status" value="2"/>
</dbReference>
<protein>
    <recommendedName>
        <fullName evidence="1">non-specific serine/threonine protein kinase</fullName>
        <ecNumber evidence="1">2.7.11.1</ecNumber>
    </recommendedName>
</protein>
<dbReference type="PANTHER" id="PTHR42926">
    <property type="match status" value="1"/>
</dbReference>
<dbReference type="Gene3D" id="3.40.50.300">
    <property type="entry name" value="P-loop containing nucleotide triphosphate hydrolases"/>
    <property type="match status" value="2"/>
</dbReference>
<dbReference type="InterPro" id="IPR030665">
    <property type="entry name" value="KaiC"/>
</dbReference>
<evidence type="ECO:0000313" key="8">
    <source>
        <dbReference type="EMBL" id="MBK1725501.1"/>
    </source>
</evidence>
<dbReference type="PIRSF" id="PIRSF039117">
    <property type="entry name" value="KaiC"/>
    <property type="match status" value="1"/>
</dbReference>
<dbReference type="SMART" id="SM00382">
    <property type="entry name" value="AAA"/>
    <property type="match status" value="2"/>
</dbReference>